<dbReference type="Gene3D" id="3.40.50.720">
    <property type="entry name" value="NAD(P)-binding Rossmann-like Domain"/>
    <property type="match status" value="1"/>
</dbReference>
<evidence type="ECO:0000259" key="6">
    <source>
        <dbReference type="Pfam" id="PF14748"/>
    </source>
</evidence>
<gene>
    <name evidence="4" type="primary">proC</name>
    <name evidence="7" type="ORF">ACFQ4E_13935</name>
</gene>
<organism evidence="7 8">
    <name type="scientific">Litorisediminicola beolgyonensis</name>
    <dbReference type="NCBI Taxonomy" id="1173614"/>
    <lineage>
        <taxon>Bacteria</taxon>
        <taxon>Pseudomonadati</taxon>
        <taxon>Pseudomonadota</taxon>
        <taxon>Alphaproteobacteria</taxon>
        <taxon>Rhodobacterales</taxon>
        <taxon>Paracoccaceae</taxon>
        <taxon>Litorisediminicola</taxon>
    </lineage>
</organism>
<accession>A0ABW3ZL65</accession>
<comment type="catalytic activity">
    <reaction evidence="4">
        <text>L-proline + NADP(+) = (S)-1-pyrroline-5-carboxylate + NADPH + 2 H(+)</text>
        <dbReference type="Rhea" id="RHEA:14109"/>
        <dbReference type="ChEBI" id="CHEBI:15378"/>
        <dbReference type="ChEBI" id="CHEBI:17388"/>
        <dbReference type="ChEBI" id="CHEBI:57783"/>
        <dbReference type="ChEBI" id="CHEBI:58349"/>
        <dbReference type="ChEBI" id="CHEBI:60039"/>
        <dbReference type="EC" id="1.5.1.2"/>
    </reaction>
</comment>
<comment type="subcellular location">
    <subcellularLocation>
        <location evidence="4">Cytoplasm</location>
    </subcellularLocation>
</comment>
<dbReference type="PIRSF" id="PIRSF000193">
    <property type="entry name" value="Pyrrol-5-carb_rd"/>
    <property type="match status" value="1"/>
</dbReference>
<evidence type="ECO:0000259" key="5">
    <source>
        <dbReference type="Pfam" id="PF03807"/>
    </source>
</evidence>
<keyword evidence="8" id="KW-1185">Reference proteome</keyword>
<dbReference type="PANTHER" id="PTHR11645">
    <property type="entry name" value="PYRROLINE-5-CARBOXYLATE REDUCTASE"/>
    <property type="match status" value="1"/>
</dbReference>
<dbReference type="EC" id="1.5.1.2" evidence="4"/>
<dbReference type="SUPFAM" id="SSF48179">
    <property type="entry name" value="6-phosphogluconate dehydrogenase C-terminal domain-like"/>
    <property type="match status" value="1"/>
</dbReference>
<proteinExistence type="inferred from homology"/>
<keyword evidence="2 4" id="KW-0521">NADP</keyword>
<dbReference type="InterPro" id="IPR000304">
    <property type="entry name" value="Pyrroline-COOH_reductase"/>
</dbReference>
<dbReference type="Gene3D" id="1.10.3730.10">
    <property type="entry name" value="ProC C-terminal domain-like"/>
    <property type="match status" value="1"/>
</dbReference>
<dbReference type="RefSeq" id="WP_386804561.1">
    <property type="nucleotide sequence ID" value="NZ_JBHTMU010000026.1"/>
</dbReference>
<dbReference type="Pfam" id="PF14748">
    <property type="entry name" value="P5CR_dimer"/>
    <property type="match status" value="1"/>
</dbReference>
<keyword evidence="3 4" id="KW-0560">Oxidoreductase</keyword>
<keyword evidence="4" id="KW-0963">Cytoplasm</keyword>
<dbReference type="HAMAP" id="MF_01925">
    <property type="entry name" value="P5C_reductase"/>
    <property type="match status" value="1"/>
</dbReference>
<evidence type="ECO:0000256" key="3">
    <source>
        <dbReference type="ARBA" id="ARBA00023002"/>
    </source>
</evidence>
<comment type="pathway">
    <text evidence="4">Amino-acid biosynthesis; L-proline biosynthesis; L-proline from L-glutamate 5-semialdehyde: step 1/1.</text>
</comment>
<evidence type="ECO:0000313" key="8">
    <source>
        <dbReference type="Proteomes" id="UP001597135"/>
    </source>
</evidence>
<evidence type="ECO:0000256" key="4">
    <source>
        <dbReference type="HAMAP-Rule" id="MF_01925"/>
    </source>
</evidence>
<feature type="domain" description="Pyrroline-5-carboxylate reductase catalytic N-terminal" evidence="5">
    <location>
        <begin position="7"/>
        <end position="96"/>
    </location>
</feature>
<comment type="catalytic activity">
    <reaction evidence="4">
        <text>L-proline + NAD(+) = (S)-1-pyrroline-5-carboxylate + NADH + 2 H(+)</text>
        <dbReference type="Rhea" id="RHEA:14105"/>
        <dbReference type="ChEBI" id="CHEBI:15378"/>
        <dbReference type="ChEBI" id="CHEBI:17388"/>
        <dbReference type="ChEBI" id="CHEBI:57540"/>
        <dbReference type="ChEBI" id="CHEBI:57945"/>
        <dbReference type="ChEBI" id="CHEBI:60039"/>
        <dbReference type="EC" id="1.5.1.2"/>
    </reaction>
</comment>
<dbReference type="SUPFAM" id="SSF51735">
    <property type="entry name" value="NAD(P)-binding Rossmann-fold domains"/>
    <property type="match status" value="1"/>
</dbReference>
<keyword evidence="4" id="KW-0028">Amino-acid biosynthesis</keyword>
<feature type="domain" description="Pyrroline-5-carboxylate reductase dimerisation" evidence="6">
    <location>
        <begin position="159"/>
        <end position="261"/>
    </location>
</feature>
<evidence type="ECO:0000256" key="2">
    <source>
        <dbReference type="ARBA" id="ARBA00022857"/>
    </source>
</evidence>
<comment type="similarity">
    <text evidence="1 4">Belongs to the pyrroline-5-carboxylate reductase family.</text>
</comment>
<dbReference type="InterPro" id="IPR008927">
    <property type="entry name" value="6-PGluconate_DH-like_C_sf"/>
</dbReference>
<keyword evidence="4" id="KW-0641">Proline biosynthesis</keyword>
<comment type="function">
    <text evidence="4">Catalyzes the reduction of 1-pyrroline-5-carboxylate (PCA) to L-proline.</text>
</comment>
<dbReference type="InterPro" id="IPR029036">
    <property type="entry name" value="P5CR_dimer"/>
</dbReference>
<dbReference type="Pfam" id="PF03807">
    <property type="entry name" value="F420_oxidored"/>
    <property type="match status" value="1"/>
</dbReference>
<dbReference type="EMBL" id="JBHTMU010000026">
    <property type="protein sequence ID" value="MFD1343525.1"/>
    <property type="molecule type" value="Genomic_DNA"/>
</dbReference>
<protein>
    <recommendedName>
        <fullName evidence="4">Pyrroline-5-carboxylate reductase</fullName>
        <shortName evidence="4">P5C reductase</shortName>
        <shortName evidence="4">P5CR</shortName>
        <ecNumber evidence="4">1.5.1.2</ecNumber>
    </recommendedName>
    <alternativeName>
        <fullName evidence="4">PCA reductase</fullName>
    </alternativeName>
</protein>
<dbReference type="Proteomes" id="UP001597135">
    <property type="component" value="Unassembled WGS sequence"/>
</dbReference>
<dbReference type="InterPro" id="IPR028939">
    <property type="entry name" value="P5C_Rdtase_cat_N"/>
</dbReference>
<reference evidence="8" key="1">
    <citation type="journal article" date="2019" name="Int. J. Syst. Evol. Microbiol.">
        <title>The Global Catalogue of Microorganisms (GCM) 10K type strain sequencing project: providing services to taxonomists for standard genome sequencing and annotation.</title>
        <authorList>
            <consortium name="The Broad Institute Genomics Platform"/>
            <consortium name="The Broad Institute Genome Sequencing Center for Infectious Disease"/>
            <person name="Wu L."/>
            <person name="Ma J."/>
        </authorList>
    </citation>
    <scope>NUCLEOTIDE SEQUENCE [LARGE SCALE GENOMIC DNA]</scope>
    <source>
        <strain evidence="8">CCUG 62953</strain>
    </source>
</reference>
<dbReference type="PANTHER" id="PTHR11645:SF0">
    <property type="entry name" value="PYRROLINE-5-CARBOXYLATE REDUCTASE 3"/>
    <property type="match status" value="1"/>
</dbReference>
<evidence type="ECO:0000313" key="7">
    <source>
        <dbReference type="EMBL" id="MFD1343525.1"/>
    </source>
</evidence>
<sequence length="266" mass="26776">MALDSTTIGIVGGAGALGSAIATALLSAGHPQARLIVSARSGQAPALAGWPGVAVTADNAELAARAEVILLSVPPAAIPDLSLDASGKLVISVVAGLTLDRLARITRARATIRAMSSPAAARGLAFSPLVPGPSATDIDLALAEALFAPCGLTARLTDEAQIDLFTAMTGPVPGFVAFWAECLSGWAVARGIPEDVALAATRQLFLSAGTILSEDRSSPAQQVQAMIDYAGTTAAGMEVLRASGTARDVEAALDAATEKGRTIVPD</sequence>
<comment type="caution">
    <text evidence="7">The sequence shown here is derived from an EMBL/GenBank/DDBJ whole genome shotgun (WGS) entry which is preliminary data.</text>
</comment>
<evidence type="ECO:0000256" key="1">
    <source>
        <dbReference type="ARBA" id="ARBA00005525"/>
    </source>
</evidence>
<dbReference type="InterPro" id="IPR036291">
    <property type="entry name" value="NAD(P)-bd_dom_sf"/>
</dbReference>
<name>A0ABW3ZL65_9RHOB</name>